<dbReference type="CDD" id="cd03887">
    <property type="entry name" value="M20_Acy1L2"/>
    <property type="match status" value="1"/>
</dbReference>
<dbReference type="PIRSF" id="PIRSF037226">
    <property type="entry name" value="Amidohydrolase_ACY1L2_prd"/>
    <property type="match status" value="1"/>
</dbReference>
<dbReference type="EMBL" id="WJHE01000625">
    <property type="protein sequence ID" value="MST33521.1"/>
    <property type="molecule type" value="Genomic_DNA"/>
</dbReference>
<dbReference type="PANTHER" id="PTHR30575:SF0">
    <property type="entry name" value="XAA-ARG DIPEPTIDASE"/>
    <property type="match status" value="1"/>
</dbReference>
<proteinExistence type="predicted"/>
<keyword evidence="3" id="KW-1185">Reference proteome</keyword>
<evidence type="ECO:0000259" key="1">
    <source>
        <dbReference type="Pfam" id="PF07687"/>
    </source>
</evidence>
<reference evidence="2 3" key="1">
    <citation type="submission" date="2019-11" db="EMBL/GenBank/DDBJ databases">
        <title>Acidiferrimicrobium australis gen. nov., sp. nov., an acidophilic and obligately heterotrophic, member of the Actinobacteria that catalyses dissimilatory oxido- reduction of iron isolated from metal-rich acidic water in Chile.</title>
        <authorList>
            <person name="Gonzalez D."/>
            <person name="Huber K."/>
            <person name="Hedrich S."/>
            <person name="Rojas-Villalobos C."/>
            <person name="Quatrini R."/>
            <person name="Dinamarca M.A."/>
            <person name="Schwarz A."/>
            <person name="Canales C."/>
            <person name="Nancucheo I."/>
        </authorList>
    </citation>
    <scope>NUCLEOTIDE SEQUENCE [LARGE SCALE GENOMIC DNA]</scope>
    <source>
        <strain evidence="2 3">USS-CCA1</strain>
    </source>
</reference>
<dbReference type="SUPFAM" id="SSF53187">
    <property type="entry name" value="Zn-dependent exopeptidases"/>
    <property type="match status" value="1"/>
</dbReference>
<accession>A0ABW9QVY8</accession>
<dbReference type="NCBIfam" id="TIGR01891">
    <property type="entry name" value="amidohydrolases"/>
    <property type="match status" value="1"/>
</dbReference>
<evidence type="ECO:0000313" key="2">
    <source>
        <dbReference type="EMBL" id="MST33521.1"/>
    </source>
</evidence>
<dbReference type="Gene3D" id="3.30.70.360">
    <property type="match status" value="1"/>
</dbReference>
<dbReference type="Gene3D" id="3.40.630.10">
    <property type="entry name" value="Zn peptidases"/>
    <property type="match status" value="1"/>
</dbReference>
<comment type="caution">
    <text evidence="2">The sequence shown here is derived from an EMBL/GenBank/DDBJ whole genome shotgun (WGS) entry which is preliminary data.</text>
</comment>
<name>A0ABW9QVY8_9ACTN</name>
<evidence type="ECO:0000313" key="3">
    <source>
        <dbReference type="Proteomes" id="UP000437736"/>
    </source>
</evidence>
<dbReference type="InterPro" id="IPR011650">
    <property type="entry name" value="Peptidase_M20_dimer"/>
</dbReference>
<dbReference type="InterPro" id="IPR036264">
    <property type="entry name" value="Bact_exopeptidase_dim_dom"/>
</dbReference>
<dbReference type="Pfam" id="PF01546">
    <property type="entry name" value="Peptidase_M20"/>
    <property type="match status" value="1"/>
</dbReference>
<feature type="domain" description="Peptidase M20 dimerisation" evidence="1">
    <location>
        <begin position="174"/>
        <end position="265"/>
    </location>
</feature>
<organism evidence="2 3">
    <name type="scientific">Acidiferrimicrobium australe</name>
    <dbReference type="NCBI Taxonomy" id="2664430"/>
    <lineage>
        <taxon>Bacteria</taxon>
        <taxon>Bacillati</taxon>
        <taxon>Actinomycetota</taxon>
        <taxon>Acidimicrobiia</taxon>
        <taxon>Acidimicrobiales</taxon>
        <taxon>Acidimicrobiaceae</taxon>
        <taxon>Acidiferrimicrobium</taxon>
    </lineage>
</organism>
<dbReference type="SUPFAM" id="SSF55031">
    <property type="entry name" value="Bacterial exopeptidase dimerisation domain"/>
    <property type="match status" value="1"/>
</dbReference>
<dbReference type="Proteomes" id="UP000437736">
    <property type="component" value="Unassembled WGS sequence"/>
</dbReference>
<sequence>MTTASPASAKLRAAGEVERRRGDLVDLSHRVHAEPELGFCEEKASGWVAEVLRDGGFEVDLGVCDMPTALSATYGNGALTLGICAEYDALPDIGHACGHNVIAAAAVAAGLGLAAVADDLDLTVKVLGCPAEENGGGKVLLLDRGGFAGVHAAMMVHPSPDEDPAPRTLAISDLKATFFGRAAHASGRPYDGINAADALTIAHVAVGLLRQQIRPEERVHGITTRGGEAPNIIPAETSAVYFTRAVDFEALEALEQRVRRCFEAGALATGCEVTIEPICPPYSHFEPDADLVALYLDNSRDRDRPPAKARESLGSTDMANVSLRIPAIQPMIAIEAEG</sequence>
<dbReference type="InterPro" id="IPR002933">
    <property type="entry name" value="Peptidase_M20"/>
</dbReference>
<dbReference type="PANTHER" id="PTHR30575">
    <property type="entry name" value="PEPTIDASE M20"/>
    <property type="match status" value="1"/>
</dbReference>
<gene>
    <name evidence="2" type="ORF">GHK86_12425</name>
</gene>
<dbReference type="Pfam" id="PF07687">
    <property type="entry name" value="M20_dimer"/>
    <property type="match status" value="1"/>
</dbReference>
<dbReference type="InterPro" id="IPR052030">
    <property type="entry name" value="Peptidase_M20/M20A_hydrolases"/>
</dbReference>
<dbReference type="InterPro" id="IPR017144">
    <property type="entry name" value="Xaa-Arg_dipeptidase"/>
</dbReference>
<dbReference type="InterPro" id="IPR017439">
    <property type="entry name" value="Amidohydrolase"/>
</dbReference>
<feature type="non-terminal residue" evidence="2">
    <location>
        <position position="338"/>
    </location>
</feature>
<protein>
    <submittedName>
        <fullName evidence="2">Amidohydrolase</fullName>
    </submittedName>
</protein>